<dbReference type="EMBL" id="AXCJ01000001">
    <property type="protein sequence ID" value="ETO91634.1"/>
    <property type="molecule type" value="Genomic_DNA"/>
</dbReference>
<reference evidence="1 2" key="1">
    <citation type="journal article" date="2013" name="PLoS ONE">
        <title>Bacterial endosymbiosis in a chordate host: long-term co-evolution and conservation of secondary metabolism.</title>
        <authorList>
            <person name="Kwan J.C."/>
            <person name="Schmidt E.W."/>
        </authorList>
    </citation>
    <scope>NUCLEOTIDE SEQUENCE [LARGE SCALE GENOMIC DNA]</scope>
    <source>
        <strain evidence="2">L6</strain>
    </source>
</reference>
<dbReference type="Proteomes" id="UP000018951">
    <property type="component" value="Unassembled WGS sequence"/>
</dbReference>
<accession>W2V068</accession>
<protein>
    <submittedName>
        <fullName evidence="1">Uncharacterized protein</fullName>
    </submittedName>
</protein>
<dbReference type="AlphaFoldDB" id="W2V068"/>
<organism evidence="1 2">
    <name type="scientific">Candidatus Xenolissoclinum pacificiensis L6</name>
    <dbReference type="NCBI Taxonomy" id="1401685"/>
    <lineage>
        <taxon>Bacteria</taxon>
        <taxon>Pseudomonadati</taxon>
        <taxon>Pseudomonadota</taxon>
        <taxon>Alphaproteobacteria</taxon>
        <taxon>Rickettsiales</taxon>
        <taxon>Anaplasmataceae</taxon>
        <taxon>Candidatus Xenolissoclinum</taxon>
    </lineage>
</organism>
<evidence type="ECO:0000313" key="2">
    <source>
        <dbReference type="Proteomes" id="UP000018951"/>
    </source>
</evidence>
<sequence>MIQPIVKVHDSQLGYHLFSNEKCKYFLADRAYDINLLREKVNKKQY</sequence>
<name>W2V068_9RICK</name>
<proteinExistence type="predicted"/>
<comment type="caution">
    <text evidence="1">The sequence shown here is derived from an EMBL/GenBank/DDBJ whole genome shotgun (WGS) entry which is preliminary data.</text>
</comment>
<gene>
    <name evidence="1" type="ORF">P857_804</name>
</gene>
<evidence type="ECO:0000313" key="1">
    <source>
        <dbReference type="EMBL" id="ETO91634.1"/>
    </source>
</evidence>
<keyword evidence="2" id="KW-1185">Reference proteome</keyword>